<evidence type="ECO:0000313" key="1">
    <source>
        <dbReference type="EMBL" id="SVE54963.1"/>
    </source>
</evidence>
<dbReference type="SUPFAM" id="SSF49265">
    <property type="entry name" value="Fibronectin type III"/>
    <property type="match status" value="1"/>
</dbReference>
<dbReference type="InterPro" id="IPR036116">
    <property type="entry name" value="FN3_sf"/>
</dbReference>
<protein>
    <recommendedName>
        <fullName evidence="2">Fibronectin type-III domain-containing protein</fullName>
    </recommendedName>
</protein>
<dbReference type="CDD" id="cd00063">
    <property type="entry name" value="FN3"/>
    <property type="match status" value="1"/>
</dbReference>
<accession>A0A383EEV2</accession>
<dbReference type="InterPro" id="IPR013783">
    <property type="entry name" value="Ig-like_fold"/>
</dbReference>
<name>A0A383EEV2_9ZZZZ</name>
<evidence type="ECO:0008006" key="2">
    <source>
        <dbReference type="Google" id="ProtNLM"/>
    </source>
</evidence>
<feature type="non-terminal residue" evidence="1">
    <location>
        <position position="1"/>
    </location>
</feature>
<dbReference type="InterPro" id="IPR003961">
    <property type="entry name" value="FN3_dom"/>
</dbReference>
<dbReference type="Gene3D" id="2.60.40.10">
    <property type="entry name" value="Immunoglobulins"/>
    <property type="match status" value="1"/>
</dbReference>
<feature type="non-terminal residue" evidence="1">
    <location>
        <position position="231"/>
    </location>
</feature>
<proteinExistence type="predicted"/>
<dbReference type="EMBL" id="UINC01225066">
    <property type="protein sequence ID" value="SVE54963.1"/>
    <property type="molecule type" value="Genomic_DNA"/>
</dbReference>
<organism evidence="1">
    <name type="scientific">marine metagenome</name>
    <dbReference type="NCBI Taxonomy" id="408172"/>
    <lineage>
        <taxon>unclassified sequences</taxon>
        <taxon>metagenomes</taxon>
        <taxon>ecological metagenomes</taxon>
    </lineage>
</organism>
<gene>
    <name evidence="1" type="ORF">METZ01_LOCUS507817</name>
</gene>
<reference evidence="1" key="1">
    <citation type="submission" date="2018-05" db="EMBL/GenBank/DDBJ databases">
        <authorList>
            <person name="Lanie J.A."/>
            <person name="Ng W.-L."/>
            <person name="Kazmierczak K.M."/>
            <person name="Andrzejewski T.M."/>
            <person name="Davidsen T.M."/>
            <person name="Wayne K.J."/>
            <person name="Tettelin H."/>
            <person name="Glass J.I."/>
            <person name="Rusch D."/>
            <person name="Podicherti R."/>
            <person name="Tsui H.-C.T."/>
            <person name="Winkler M.E."/>
        </authorList>
    </citation>
    <scope>NUCLEOTIDE SEQUENCE</scope>
</reference>
<sequence>DIEWQSFSEADDLEGYYIYYLVRDGNTVGEWNVLGFFTNNSVSFTGQDGLIYRFKSISVDTMGNLEAKGDYDTEMRVDTESPISILRLDEGNVDFTNEEAVTIVWEPGNNSNDILSYYIQYRIVGNETWESLNSFTSSGEHHFAPETDGQYEIRSTTVDFAGNSEKKDLSDVVITFDRVRPSLSLTEIDSLTGSGELALTIGYSSETLSQIRLETARLPEGTMDVLEWQAI</sequence>
<dbReference type="AlphaFoldDB" id="A0A383EEV2"/>